<feature type="non-terminal residue" evidence="1">
    <location>
        <position position="1"/>
    </location>
</feature>
<dbReference type="AlphaFoldDB" id="A0A382FHF2"/>
<accession>A0A382FHF2</accession>
<sequence length="223" mass="25771">VLILIGGLFYSTNSINSKRNISDIIVDFESTNKLFITQDSILKLLPTSFLNKKSVDINYLESLVNSNGFIKNSEAYVSIEGDLIIKVQQRNPIGRIISENSTFYIDDESKIMTTSKIHSSRVPVIFNYSESFSHDKIYQMCDLIDSDEFLKKNVTRINFLKNNYITLNFRDHDFDLVIGEYKNIKKKVKNFKAFYHAAVDNESIDKYSKINLQFENQVVCSNK</sequence>
<reference evidence="1" key="1">
    <citation type="submission" date="2018-05" db="EMBL/GenBank/DDBJ databases">
        <authorList>
            <person name="Lanie J.A."/>
            <person name="Ng W.-L."/>
            <person name="Kazmierczak K.M."/>
            <person name="Andrzejewski T.M."/>
            <person name="Davidsen T.M."/>
            <person name="Wayne K.J."/>
            <person name="Tettelin H."/>
            <person name="Glass J.I."/>
            <person name="Rusch D."/>
            <person name="Podicherti R."/>
            <person name="Tsui H.-C.T."/>
            <person name="Winkler M.E."/>
        </authorList>
    </citation>
    <scope>NUCLEOTIDE SEQUENCE</scope>
</reference>
<organism evidence="1">
    <name type="scientific">marine metagenome</name>
    <dbReference type="NCBI Taxonomy" id="408172"/>
    <lineage>
        <taxon>unclassified sequences</taxon>
        <taxon>metagenomes</taxon>
        <taxon>ecological metagenomes</taxon>
    </lineage>
</organism>
<proteinExistence type="predicted"/>
<dbReference type="EMBL" id="UINC01049840">
    <property type="protein sequence ID" value="SVB62095.1"/>
    <property type="molecule type" value="Genomic_DNA"/>
</dbReference>
<protein>
    <recommendedName>
        <fullName evidence="2">POTRA domain-containing protein</fullName>
    </recommendedName>
</protein>
<evidence type="ECO:0008006" key="2">
    <source>
        <dbReference type="Google" id="ProtNLM"/>
    </source>
</evidence>
<evidence type="ECO:0000313" key="1">
    <source>
        <dbReference type="EMBL" id="SVB62095.1"/>
    </source>
</evidence>
<name>A0A382FHF2_9ZZZZ</name>
<gene>
    <name evidence="1" type="ORF">METZ01_LOCUS214949</name>
</gene>